<dbReference type="Pfam" id="PF05048">
    <property type="entry name" value="NosD"/>
    <property type="match status" value="1"/>
</dbReference>
<dbReference type="InterPro" id="IPR006626">
    <property type="entry name" value="PbH1"/>
</dbReference>
<feature type="domain" description="Periplasmic copper-binding protein NosD beta helix" evidence="2">
    <location>
        <begin position="367"/>
        <end position="528"/>
    </location>
</feature>
<accession>A0A4R8MCZ3</accession>
<dbReference type="EMBL" id="SORL01000007">
    <property type="protein sequence ID" value="TDY63669.1"/>
    <property type="molecule type" value="Genomic_DNA"/>
</dbReference>
<keyword evidence="4" id="KW-1185">Reference proteome</keyword>
<keyword evidence="1" id="KW-0732">Signal</keyword>
<name>A0A4R8MCZ3_9FLAO</name>
<proteinExistence type="predicted"/>
<dbReference type="Proteomes" id="UP000294824">
    <property type="component" value="Unassembled WGS sequence"/>
</dbReference>
<dbReference type="AlphaFoldDB" id="A0A4R8MCZ3"/>
<organism evidence="3 4">
    <name type="scientific">Algibacter lectus</name>
    <dbReference type="NCBI Taxonomy" id="221126"/>
    <lineage>
        <taxon>Bacteria</taxon>
        <taxon>Pseudomonadati</taxon>
        <taxon>Bacteroidota</taxon>
        <taxon>Flavobacteriia</taxon>
        <taxon>Flavobacteriales</taxon>
        <taxon>Flavobacteriaceae</taxon>
        <taxon>Algibacter</taxon>
    </lineage>
</organism>
<feature type="signal peptide" evidence="1">
    <location>
        <begin position="1"/>
        <end position="23"/>
    </location>
</feature>
<reference evidence="3 4" key="1">
    <citation type="submission" date="2019-03" db="EMBL/GenBank/DDBJ databases">
        <title>Genomic Encyclopedia of Type Strains, Phase III (KMG-III): the genomes of soil and plant-associated and newly described type strains.</title>
        <authorList>
            <person name="Whitman W."/>
        </authorList>
    </citation>
    <scope>NUCLEOTIDE SEQUENCE [LARGE SCALE GENOMIC DNA]</scope>
    <source>
        <strain evidence="3 4">CECT 8301</strain>
    </source>
</reference>
<sequence length="606" mass="67497">MKRTIKTLILLCASLFVYSSCNNEELYEEPLVEKIINEGQLEDSDENSNSDPTSLCDFNIDNIQPNSTVILNCILDLHGNTVNIPENVTFLYEGGDIINGTLNISDNTVISGELLNPSLSISGSYPQTKDTSFYFDPRRWGIIEGKVSNEIAISNSSIFNKVINLAKEYGITNFIIDEMDAYFGVGNNPSHYALRLPSNINLMMSDNTNIRVQPNSYAWNDLILCWEADNILISGGKLWGDRYTHDYESESGTHEFGYLINFKAVHNSVIDNVELHEATGDGFHILGGSDRNADGSLKPNRRESINVTIKNCLINDNRRDNISVVDGRNIFIENNTFRKAGNDSDSPSANAKSVSPRVAVMIESREKVAPDGNSVYKWEITENVHIKNNVFENNRADIVLLSGEKAYIYQNTFKSLSGVTVGAAVDGKIYNNKFESQEGPISNSYGLLLESRTFANGEDRVKNYEVTNNTFIGYQYGILANGTDHTIKDNIITNCKRGITLGASTNLQLDNNIISSNISDSYGFYTFSFESYLKNCIIKNGEINVLGTPLFLINKNNDEDGDITIDNVNFKGRIRLQAVQNITIKNSIFSSTKFVDSDPILINNNI</sequence>
<dbReference type="InterPro" id="IPR012334">
    <property type="entry name" value="Pectin_lyas_fold"/>
</dbReference>
<comment type="caution">
    <text evidence="3">The sequence shown here is derived from an EMBL/GenBank/DDBJ whole genome shotgun (WGS) entry which is preliminary data.</text>
</comment>
<evidence type="ECO:0000256" key="1">
    <source>
        <dbReference type="SAM" id="SignalP"/>
    </source>
</evidence>
<dbReference type="Gene3D" id="2.160.20.10">
    <property type="entry name" value="Single-stranded right-handed beta-helix, Pectin lyase-like"/>
    <property type="match status" value="2"/>
</dbReference>
<dbReference type="SMART" id="SM00710">
    <property type="entry name" value="PbH1"/>
    <property type="match status" value="9"/>
</dbReference>
<evidence type="ECO:0000259" key="2">
    <source>
        <dbReference type="Pfam" id="PF05048"/>
    </source>
</evidence>
<dbReference type="InterPro" id="IPR022441">
    <property type="entry name" value="Para_beta_helix_rpt-2"/>
</dbReference>
<dbReference type="SUPFAM" id="SSF51126">
    <property type="entry name" value="Pectin lyase-like"/>
    <property type="match status" value="2"/>
</dbReference>
<dbReference type="InterPro" id="IPR011050">
    <property type="entry name" value="Pectin_lyase_fold/virulence"/>
</dbReference>
<evidence type="ECO:0000313" key="4">
    <source>
        <dbReference type="Proteomes" id="UP000294824"/>
    </source>
</evidence>
<feature type="chain" id="PRO_5020446634" evidence="1">
    <location>
        <begin position="24"/>
        <end position="606"/>
    </location>
</feature>
<protein>
    <submittedName>
        <fullName evidence="3">Parallel beta-helix repeat protein</fullName>
    </submittedName>
</protein>
<gene>
    <name evidence="3" type="ORF">DFQ06_0558</name>
</gene>
<dbReference type="InterPro" id="IPR007742">
    <property type="entry name" value="NosD_dom"/>
</dbReference>
<evidence type="ECO:0000313" key="3">
    <source>
        <dbReference type="EMBL" id="TDY63669.1"/>
    </source>
</evidence>
<dbReference type="NCBIfam" id="TIGR03804">
    <property type="entry name" value="para_beta_helix"/>
    <property type="match status" value="1"/>
</dbReference>